<dbReference type="EMBL" id="UINC01001422">
    <property type="protein sequence ID" value="SUZ80314.1"/>
    <property type="molecule type" value="Genomic_DNA"/>
</dbReference>
<dbReference type="InterPro" id="IPR050259">
    <property type="entry name" value="SDR"/>
</dbReference>
<reference evidence="2" key="1">
    <citation type="submission" date="2018-05" db="EMBL/GenBank/DDBJ databases">
        <authorList>
            <person name="Lanie J.A."/>
            <person name="Ng W.-L."/>
            <person name="Kazmierczak K.M."/>
            <person name="Andrzejewski T.M."/>
            <person name="Davidsen T.M."/>
            <person name="Wayne K.J."/>
            <person name="Tettelin H."/>
            <person name="Glass J.I."/>
            <person name="Rusch D."/>
            <person name="Podicherti R."/>
            <person name="Tsui H.-C.T."/>
            <person name="Winkler M.E."/>
        </authorList>
    </citation>
    <scope>NUCLEOTIDE SEQUENCE</scope>
</reference>
<evidence type="ECO:0000256" key="1">
    <source>
        <dbReference type="ARBA" id="ARBA00006484"/>
    </source>
</evidence>
<dbReference type="InterPro" id="IPR036291">
    <property type="entry name" value="NAD(P)-bd_dom_sf"/>
</dbReference>
<sequence>VDLGIEGRTALVTGASSGLGLASARALAAEGVRVALVSRSAERLAAAASTVDGDPVTLTADLSDDASVDAMLAEAVEVLGFVDILVANAGGPPPGTFESTDLDLYPAALQLNLLAHVRMCKALIPPMRERGWGRVVAITSATVREPSATLMLSNTARAGLTGFLKTTATEVARDGVTVNSVQPGLHATGRLKEIYQDLDAVAASHPMGRIGDPADFGRVVAFLCSETANYISGTGLPVEGGSLSAS</sequence>
<proteinExistence type="inferred from homology"/>
<dbReference type="FunFam" id="3.40.50.720:FF:000084">
    <property type="entry name" value="Short-chain dehydrogenase reductase"/>
    <property type="match status" value="1"/>
</dbReference>
<dbReference type="AlphaFoldDB" id="A0A381QN07"/>
<dbReference type="PANTHER" id="PTHR42879">
    <property type="entry name" value="3-OXOACYL-(ACYL-CARRIER-PROTEIN) REDUCTASE"/>
    <property type="match status" value="1"/>
</dbReference>
<accession>A0A381QN07</accession>
<protein>
    <recommendedName>
        <fullName evidence="3">Short-chain dehydrogenase/reductase SDR</fullName>
    </recommendedName>
</protein>
<dbReference type="Pfam" id="PF13561">
    <property type="entry name" value="adh_short_C2"/>
    <property type="match status" value="1"/>
</dbReference>
<organism evidence="2">
    <name type="scientific">marine metagenome</name>
    <dbReference type="NCBI Taxonomy" id="408172"/>
    <lineage>
        <taxon>unclassified sequences</taxon>
        <taxon>metagenomes</taxon>
        <taxon>ecological metagenomes</taxon>
    </lineage>
</organism>
<dbReference type="Gene3D" id="3.40.50.720">
    <property type="entry name" value="NAD(P)-binding Rossmann-like Domain"/>
    <property type="match status" value="1"/>
</dbReference>
<evidence type="ECO:0008006" key="3">
    <source>
        <dbReference type="Google" id="ProtNLM"/>
    </source>
</evidence>
<name>A0A381QN07_9ZZZZ</name>
<feature type="non-terminal residue" evidence="2">
    <location>
        <position position="1"/>
    </location>
</feature>
<dbReference type="InterPro" id="IPR002347">
    <property type="entry name" value="SDR_fam"/>
</dbReference>
<comment type="similarity">
    <text evidence="1">Belongs to the short-chain dehydrogenases/reductases (SDR) family.</text>
</comment>
<gene>
    <name evidence="2" type="ORF">METZ01_LOCUS33168</name>
</gene>
<dbReference type="SUPFAM" id="SSF51735">
    <property type="entry name" value="NAD(P)-binding Rossmann-fold domains"/>
    <property type="match status" value="1"/>
</dbReference>
<dbReference type="PANTHER" id="PTHR42879:SF6">
    <property type="entry name" value="NADPH-DEPENDENT REDUCTASE BACG"/>
    <property type="match status" value="1"/>
</dbReference>
<dbReference type="PRINTS" id="PR00081">
    <property type="entry name" value="GDHRDH"/>
</dbReference>
<evidence type="ECO:0000313" key="2">
    <source>
        <dbReference type="EMBL" id="SUZ80314.1"/>
    </source>
</evidence>